<organism evidence="1 2">
    <name type="scientific">Caerostris extrusa</name>
    <name type="common">Bark spider</name>
    <name type="synonym">Caerostris bankana</name>
    <dbReference type="NCBI Taxonomy" id="172846"/>
    <lineage>
        <taxon>Eukaryota</taxon>
        <taxon>Metazoa</taxon>
        <taxon>Ecdysozoa</taxon>
        <taxon>Arthropoda</taxon>
        <taxon>Chelicerata</taxon>
        <taxon>Arachnida</taxon>
        <taxon>Araneae</taxon>
        <taxon>Araneomorphae</taxon>
        <taxon>Entelegynae</taxon>
        <taxon>Araneoidea</taxon>
        <taxon>Araneidae</taxon>
        <taxon>Caerostris</taxon>
    </lineage>
</organism>
<evidence type="ECO:0000313" key="2">
    <source>
        <dbReference type="Proteomes" id="UP001054945"/>
    </source>
</evidence>
<dbReference type="EMBL" id="BPLR01009753">
    <property type="protein sequence ID" value="GIY34310.1"/>
    <property type="molecule type" value="Genomic_DNA"/>
</dbReference>
<keyword evidence="2" id="KW-1185">Reference proteome</keyword>
<protein>
    <recommendedName>
        <fullName evidence="3">Secreted protein</fullName>
    </recommendedName>
</protein>
<comment type="caution">
    <text evidence="1">The sequence shown here is derived from an EMBL/GenBank/DDBJ whole genome shotgun (WGS) entry which is preliminary data.</text>
</comment>
<name>A0AAV4SPA7_CAEEX</name>
<evidence type="ECO:0008006" key="3">
    <source>
        <dbReference type="Google" id="ProtNLM"/>
    </source>
</evidence>
<reference evidence="1 2" key="1">
    <citation type="submission" date="2021-06" db="EMBL/GenBank/DDBJ databases">
        <title>Caerostris extrusa draft genome.</title>
        <authorList>
            <person name="Kono N."/>
            <person name="Arakawa K."/>
        </authorList>
    </citation>
    <scope>NUCLEOTIDE SEQUENCE [LARGE SCALE GENOMIC DNA]</scope>
</reference>
<dbReference type="AlphaFoldDB" id="A0AAV4SPA7"/>
<sequence>MVVLGVIDNLMQFTIFALSLLRCIRDILYHAKRSKAIYSGRTSKHKSYRKCDTVQPGSATMSAKHCYSIFRFYLFSQFQGTRTQSNLIHVS</sequence>
<gene>
    <name evidence="1" type="ORF">CEXT_524961</name>
</gene>
<proteinExistence type="predicted"/>
<evidence type="ECO:0000313" key="1">
    <source>
        <dbReference type="EMBL" id="GIY34310.1"/>
    </source>
</evidence>
<accession>A0AAV4SPA7</accession>
<dbReference type="Proteomes" id="UP001054945">
    <property type="component" value="Unassembled WGS sequence"/>
</dbReference>